<dbReference type="Gene3D" id="1.10.3720.10">
    <property type="entry name" value="MetI-like"/>
    <property type="match status" value="1"/>
</dbReference>
<keyword evidence="4 7" id="KW-0812">Transmembrane</keyword>
<dbReference type="PANTHER" id="PTHR43744:SF3">
    <property type="entry name" value="LACTOSE TRANSPORT SYSTEM PERMEASE PROTEIN LACG"/>
    <property type="match status" value="1"/>
</dbReference>
<proteinExistence type="inferred from homology"/>
<dbReference type="InterPro" id="IPR000515">
    <property type="entry name" value="MetI-like"/>
</dbReference>
<evidence type="ECO:0000256" key="5">
    <source>
        <dbReference type="ARBA" id="ARBA00022989"/>
    </source>
</evidence>
<dbReference type="RefSeq" id="WP_183558393.1">
    <property type="nucleotide sequence ID" value="NZ_CBCSLB010000001.1"/>
</dbReference>
<accession>A0A7W5C3E2</accession>
<feature type="transmembrane region" description="Helical" evidence="7">
    <location>
        <begin position="12"/>
        <end position="35"/>
    </location>
</feature>
<organism evidence="9 10">
    <name type="scientific">Paenibacillus endophyticus</name>
    <dbReference type="NCBI Taxonomy" id="1294268"/>
    <lineage>
        <taxon>Bacteria</taxon>
        <taxon>Bacillati</taxon>
        <taxon>Bacillota</taxon>
        <taxon>Bacilli</taxon>
        <taxon>Bacillales</taxon>
        <taxon>Paenibacillaceae</taxon>
        <taxon>Paenibacillus</taxon>
    </lineage>
</organism>
<sequence>MKLTAKLPFTLVHVILILFSLCMLLPILMILNIALKTNTEFLNSPMSIASSLHFDNFAEAWEQGDMITNFKNSLIYTACSTILTCLIAAMAAYPISRKHIRGTGALLGLIGITLFLPDGIVPLLFFMKYTALLNTYSGYILLSSGINMALMVFILVGFVKNIPADLDEAASIDGCGYFRYILTIILPLLKPAITTVAMLKIINVWNDFINPYLYLTDKEKRPLTSGLYLFVGEFSTDWTVLAAGIVIVVTPLLLVYLFLQKYIISGVSSGALKG</sequence>
<dbReference type="AlphaFoldDB" id="A0A7W5C3E2"/>
<dbReference type="Pfam" id="PF00528">
    <property type="entry name" value="BPD_transp_1"/>
    <property type="match status" value="1"/>
</dbReference>
<comment type="similarity">
    <text evidence="7">Belongs to the binding-protein-dependent transport system permease family.</text>
</comment>
<evidence type="ECO:0000256" key="7">
    <source>
        <dbReference type="RuleBase" id="RU363032"/>
    </source>
</evidence>
<feature type="transmembrane region" description="Helical" evidence="7">
    <location>
        <begin position="180"/>
        <end position="202"/>
    </location>
</feature>
<evidence type="ECO:0000256" key="4">
    <source>
        <dbReference type="ARBA" id="ARBA00022692"/>
    </source>
</evidence>
<keyword evidence="3" id="KW-1003">Cell membrane</keyword>
<dbReference type="CDD" id="cd06261">
    <property type="entry name" value="TM_PBP2"/>
    <property type="match status" value="1"/>
</dbReference>
<dbReference type="InterPro" id="IPR035906">
    <property type="entry name" value="MetI-like_sf"/>
</dbReference>
<evidence type="ECO:0000256" key="6">
    <source>
        <dbReference type="ARBA" id="ARBA00023136"/>
    </source>
</evidence>
<evidence type="ECO:0000256" key="2">
    <source>
        <dbReference type="ARBA" id="ARBA00022448"/>
    </source>
</evidence>
<name>A0A7W5C3E2_9BACL</name>
<dbReference type="GO" id="GO:0005886">
    <property type="term" value="C:plasma membrane"/>
    <property type="evidence" value="ECO:0007669"/>
    <property type="project" value="UniProtKB-SubCell"/>
</dbReference>
<keyword evidence="2 7" id="KW-0813">Transport</keyword>
<gene>
    <name evidence="9" type="ORF">FHS16_000530</name>
</gene>
<protein>
    <submittedName>
        <fullName evidence="9">Raffinose/stachyose/melibiose transport system permease protein</fullName>
    </submittedName>
</protein>
<dbReference type="PANTHER" id="PTHR43744">
    <property type="entry name" value="ABC TRANSPORTER PERMEASE PROTEIN MG189-RELATED-RELATED"/>
    <property type="match status" value="1"/>
</dbReference>
<keyword evidence="5 7" id="KW-1133">Transmembrane helix</keyword>
<comment type="caution">
    <text evidence="9">The sequence shown here is derived from an EMBL/GenBank/DDBJ whole genome shotgun (WGS) entry which is preliminary data.</text>
</comment>
<keyword evidence="6 7" id="KW-0472">Membrane</keyword>
<evidence type="ECO:0000256" key="1">
    <source>
        <dbReference type="ARBA" id="ARBA00004651"/>
    </source>
</evidence>
<dbReference type="PROSITE" id="PS50928">
    <property type="entry name" value="ABC_TM1"/>
    <property type="match status" value="1"/>
</dbReference>
<keyword evidence="10" id="KW-1185">Reference proteome</keyword>
<dbReference type="GO" id="GO:0055085">
    <property type="term" value="P:transmembrane transport"/>
    <property type="evidence" value="ECO:0007669"/>
    <property type="project" value="InterPro"/>
</dbReference>
<evidence type="ECO:0000313" key="9">
    <source>
        <dbReference type="EMBL" id="MBB3150498.1"/>
    </source>
</evidence>
<feature type="transmembrane region" description="Helical" evidence="7">
    <location>
        <begin position="74"/>
        <end position="93"/>
    </location>
</feature>
<dbReference type="EMBL" id="JACHXW010000001">
    <property type="protein sequence ID" value="MBB3150498.1"/>
    <property type="molecule type" value="Genomic_DNA"/>
</dbReference>
<dbReference type="Proteomes" id="UP000518605">
    <property type="component" value="Unassembled WGS sequence"/>
</dbReference>
<evidence type="ECO:0000259" key="8">
    <source>
        <dbReference type="PROSITE" id="PS50928"/>
    </source>
</evidence>
<feature type="transmembrane region" description="Helical" evidence="7">
    <location>
        <begin position="105"/>
        <end position="127"/>
    </location>
</feature>
<feature type="domain" description="ABC transmembrane type-1" evidence="8">
    <location>
        <begin position="70"/>
        <end position="258"/>
    </location>
</feature>
<comment type="subcellular location">
    <subcellularLocation>
        <location evidence="1 7">Cell membrane</location>
        <topology evidence="1 7">Multi-pass membrane protein</topology>
    </subcellularLocation>
</comment>
<reference evidence="9 10" key="1">
    <citation type="submission" date="2020-08" db="EMBL/GenBank/DDBJ databases">
        <title>Genomic Encyclopedia of Type Strains, Phase III (KMG-III): the genomes of soil and plant-associated and newly described type strains.</title>
        <authorList>
            <person name="Whitman W."/>
        </authorList>
    </citation>
    <scope>NUCLEOTIDE SEQUENCE [LARGE SCALE GENOMIC DNA]</scope>
    <source>
        <strain evidence="9 10">CECT 8234</strain>
    </source>
</reference>
<feature type="transmembrane region" description="Helical" evidence="7">
    <location>
        <begin position="139"/>
        <end position="159"/>
    </location>
</feature>
<evidence type="ECO:0000256" key="3">
    <source>
        <dbReference type="ARBA" id="ARBA00022475"/>
    </source>
</evidence>
<feature type="transmembrane region" description="Helical" evidence="7">
    <location>
        <begin position="238"/>
        <end position="259"/>
    </location>
</feature>
<dbReference type="SUPFAM" id="SSF161098">
    <property type="entry name" value="MetI-like"/>
    <property type="match status" value="1"/>
</dbReference>
<evidence type="ECO:0000313" key="10">
    <source>
        <dbReference type="Proteomes" id="UP000518605"/>
    </source>
</evidence>